<dbReference type="EMBL" id="BK063060">
    <property type="protein sequence ID" value="DBA11565.1"/>
    <property type="molecule type" value="Genomic_DNA"/>
</dbReference>
<sequence length="118" mass="12754">MLSFTKHDTMILSAYTTLVVSSDCGGTARQFSVKLPNSLVSFTIKLLGLLVSLEVQIVNFKTHVNSKSKSCSPTIFRTSCGIIILAILPSTQNPSGNVLYGAIKTSLTYVSPFEHLTL</sequence>
<name>A0AA48P7K5_9VIRU</name>
<proteinExistence type="predicted"/>
<evidence type="ECO:0000313" key="1">
    <source>
        <dbReference type="EMBL" id="DBA11565.1"/>
    </source>
</evidence>
<organism evidence="1">
    <name type="scientific">Malaco herpesvirus 2</name>
    <dbReference type="NCBI Taxonomy" id="3031798"/>
    <lineage>
        <taxon>Viruses</taxon>
        <taxon>Duplodnaviria</taxon>
        <taxon>Heunggongvirae</taxon>
        <taxon>Peploviricota</taxon>
        <taxon>Herviviricetes</taxon>
        <taxon>Herpesvirales</taxon>
        <taxon>Malacoherpesviridae</taxon>
    </lineage>
</organism>
<reference evidence="1" key="1">
    <citation type="journal article" date="2023" name="Front. Mar. Sci.">
        <title>Tracing the invertebrate herpesviruses in the global sequence datasets.</title>
        <authorList>
            <person name="Rosani U."/>
            <person name="Gaia M."/>
            <person name="Delmont T.O."/>
            <person name="Krupovic M."/>
        </authorList>
    </citation>
    <scope>NUCLEOTIDE SEQUENCE</scope>
    <source>
        <strain evidence="1">MalacoHV2/Med/2018 153</strain>
    </source>
</reference>
<accession>A0AA48P7K5</accession>
<reference evidence="1" key="2">
    <citation type="submission" date="2023-01" db="EMBL/GenBank/DDBJ databases">
        <authorList>
            <person name="Rosani U."/>
            <person name="Delmont T.O."/>
            <person name="Gaia M."/>
            <person name="Krupovic M."/>
        </authorList>
    </citation>
    <scope>NUCLEOTIDE SEQUENCE</scope>
    <source>
        <strain evidence="1">MalacoHV2/Med/2018 153</strain>
    </source>
</reference>
<protein>
    <submittedName>
        <fullName evidence="1">ORF25</fullName>
    </submittedName>
</protein>